<dbReference type="AlphaFoldDB" id="A0AAV3QUA2"/>
<keyword evidence="2" id="KW-1185">Reference proteome</keyword>
<gene>
    <name evidence="1" type="ORF">LIER_22132</name>
</gene>
<proteinExistence type="predicted"/>
<reference evidence="1 2" key="1">
    <citation type="submission" date="2024-01" db="EMBL/GenBank/DDBJ databases">
        <title>The complete chloroplast genome sequence of Lithospermum erythrorhizon: insights into the phylogenetic relationship among Boraginaceae species and the maternal lineages of purple gromwells.</title>
        <authorList>
            <person name="Okada T."/>
            <person name="Watanabe K."/>
        </authorList>
    </citation>
    <scope>NUCLEOTIDE SEQUENCE [LARGE SCALE GENOMIC DNA]</scope>
</reference>
<dbReference type="InterPro" id="IPR052343">
    <property type="entry name" value="Retrotransposon-Effector_Assoc"/>
</dbReference>
<dbReference type="EMBL" id="BAABME010005978">
    <property type="protein sequence ID" value="GAA0167130.1"/>
    <property type="molecule type" value="Genomic_DNA"/>
</dbReference>
<dbReference type="SUPFAM" id="SSF56672">
    <property type="entry name" value="DNA/RNA polymerases"/>
    <property type="match status" value="1"/>
</dbReference>
<dbReference type="Proteomes" id="UP001454036">
    <property type="component" value="Unassembled WGS sequence"/>
</dbReference>
<dbReference type="PANTHER" id="PTHR46890:SF48">
    <property type="entry name" value="RNA-DIRECTED DNA POLYMERASE"/>
    <property type="match status" value="1"/>
</dbReference>
<organism evidence="1 2">
    <name type="scientific">Lithospermum erythrorhizon</name>
    <name type="common">Purple gromwell</name>
    <name type="synonym">Lithospermum officinale var. erythrorhizon</name>
    <dbReference type="NCBI Taxonomy" id="34254"/>
    <lineage>
        <taxon>Eukaryota</taxon>
        <taxon>Viridiplantae</taxon>
        <taxon>Streptophyta</taxon>
        <taxon>Embryophyta</taxon>
        <taxon>Tracheophyta</taxon>
        <taxon>Spermatophyta</taxon>
        <taxon>Magnoliopsida</taxon>
        <taxon>eudicotyledons</taxon>
        <taxon>Gunneridae</taxon>
        <taxon>Pentapetalae</taxon>
        <taxon>asterids</taxon>
        <taxon>lamiids</taxon>
        <taxon>Boraginales</taxon>
        <taxon>Boraginaceae</taxon>
        <taxon>Boraginoideae</taxon>
        <taxon>Lithospermeae</taxon>
        <taxon>Lithospermum</taxon>
    </lineage>
</organism>
<name>A0AAV3QUA2_LITER</name>
<protein>
    <recommendedName>
        <fullName evidence="3">Reverse transcriptase domain-containing protein</fullName>
    </recommendedName>
</protein>
<evidence type="ECO:0000313" key="1">
    <source>
        <dbReference type="EMBL" id="GAA0167130.1"/>
    </source>
</evidence>
<sequence length="181" mass="20708">MDFQTILAAPVSNEEIRWALFDIGDERAPGPDGFTASFFKANWDTVREDVVRAVREFYTTGRLLRQLNHTIIALIPKTDRDPGVGDFRPIGCANVVYKIITKILAKRMEVLLHTFIDRSQGAFVCGRNLVDDLFLAQEIVRGYNVTRTFARCMVMVENIKEPKRVHLEKSHKGFILKNIKI</sequence>
<dbReference type="InterPro" id="IPR043502">
    <property type="entry name" value="DNA/RNA_pol_sf"/>
</dbReference>
<comment type="caution">
    <text evidence="1">The sequence shown here is derived from an EMBL/GenBank/DDBJ whole genome shotgun (WGS) entry which is preliminary data.</text>
</comment>
<dbReference type="PANTHER" id="PTHR46890">
    <property type="entry name" value="NON-LTR RETROLELEMENT REVERSE TRANSCRIPTASE-LIKE PROTEIN-RELATED"/>
    <property type="match status" value="1"/>
</dbReference>
<evidence type="ECO:0008006" key="3">
    <source>
        <dbReference type="Google" id="ProtNLM"/>
    </source>
</evidence>
<accession>A0AAV3QUA2</accession>
<evidence type="ECO:0000313" key="2">
    <source>
        <dbReference type="Proteomes" id="UP001454036"/>
    </source>
</evidence>